<dbReference type="InterPro" id="IPR000515">
    <property type="entry name" value="MetI-like"/>
</dbReference>
<evidence type="ECO:0000256" key="4">
    <source>
        <dbReference type="ARBA" id="ARBA00022692"/>
    </source>
</evidence>
<dbReference type="InterPro" id="IPR035906">
    <property type="entry name" value="MetI-like_sf"/>
</dbReference>
<feature type="transmembrane region" description="Helical" evidence="7">
    <location>
        <begin position="18"/>
        <end position="40"/>
    </location>
</feature>
<feature type="transmembrane region" description="Helical" evidence="7">
    <location>
        <begin position="189"/>
        <end position="210"/>
    </location>
</feature>
<dbReference type="Proteomes" id="UP001589867">
    <property type="component" value="Unassembled WGS sequence"/>
</dbReference>
<keyword evidence="3" id="KW-1003">Cell membrane</keyword>
<name>A0ABV6M6M0_9ACTN</name>
<dbReference type="PANTHER" id="PTHR43386:SF1">
    <property type="entry name" value="D,D-DIPEPTIDE TRANSPORT SYSTEM PERMEASE PROTEIN DDPC-RELATED"/>
    <property type="match status" value="1"/>
</dbReference>
<feature type="transmembrane region" description="Helical" evidence="7">
    <location>
        <begin position="119"/>
        <end position="139"/>
    </location>
</feature>
<evidence type="ECO:0000259" key="8">
    <source>
        <dbReference type="PROSITE" id="PS50928"/>
    </source>
</evidence>
<dbReference type="InterPro" id="IPR050366">
    <property type="entry name" value="BP-dependent_transpt_permease"/>
</dbReference>
<feature type="transmembrane region" description="Helical" evidence="7">
    <location>
        <begin position="249"/>
        <end position="271"/>
    </location>
</feature>
<keyword evidence="5 7" id="KW-1133">Transmembrane helix</keyword>
<evidence type="ECO:0000313" key="9">
    <source>
        <dbReference type="EMBL" id="MFC0530318.1"/>
    </source>
</evidence>
<gene>
    <name evidence="9" type="ORF">ACFFIA_21885</name>
</gene>
<reference evidence="9 10" key="1">
    <citation type="submission" date="2024-09" db="EMBL/GenBank/DDBJ databases">
        <authorList>
            <person name="Sun Q."/>
            <person name="Mori K."/>
        </authorList>
    </citation>
    <scope>NUCLEOTIDE SEQUENCE [LARGE SCALE GENOMIC DNA]</scope>
    <source>
        <strain evidence="9 10">TBRC 3947</strain>
    </source>
</reference>
<dbReference type="CDD" id="cd06261">
    <property type="entry name" value="TM_PBP2"/>
    <property type="match status" value="1"/>
</dbReference>
<comment type="caution">
    <text evidence="9">The sequence shown here is derived from an EMBL/GenBank/DDBJ whole genome shotgun (WGS) entry which is preliminary data.</text>
</comment>
<evidence type="ECO:0000256" key="6">
    <source>
        <dbReference type="ARBA" id="ARBA00023136"/>
    </source>
</evidence>
<feature type="transmembrane region" description="Helical" evidence="7">
    <location>
        <begin position="82"/>
        <end position="107"/>
    </location>
</feature>
<dbReference type="PROSITE" id="PS50928">
    <property type="entry name" value="ABC_TM1"/>
    <property type="match status" value="1"/>
</dbReference>
<evidence type="ECO:0000256" key="3">
    <source>
        <dbReference type="ARBA" id="ARBA00022475"/>
    </source>
</evidence>
<evidence type="ECO:0000313" key="10">
    <source>
        <dbReference type="Proteomes" id="UP001589867"/>
    </source>
</evidence>
<proteinExistence type="inferred from homology"/>
<protein>
    <submittedName>
        <fullName evidence="9">ABC transporter permease</fullName>
    </submittedName>
</protein>
<feature type="domain" description="ABC transmembrane type-1" evidence="8">
    <location>
        <begin position="80"/>
        <end position="270"/>
    </location>
</feature>
<dbReference type="Pfam" id="PF00528">
    <property type="entry name" value="BPD_transp_1"/>
    <property type="match status" value="1"/>
</dbReference>
<evidence type="ECO:0000256" key="2">
    <source>
        <dbReference type="ARBA" id="ARBA00022448"/>
    </source>
</evidence>
<evidence type="ECO:0000256" key="7">
    <source>
        <dbReference type="RuleBase" id="RU363032"/>
    </source>
</evidence>
<evidence type="ECO:0000256" key="1">
    <source>
        <dbReference type="ARBA" id="ARBA00004651"/>
    </source>
</evidence>
<dbReference type="EMBL" id="JBHLUH010000042">
    <property type="protein sequence ID" value="MFC0530318.1"/>
    <property type="molecule type" value="Genomic_DNA"/>
</dbReference>
<keyword evidence="2 7" id="KW-0813">Transport</keyword>
<organism evidence="9 10">
    <name type="scientific">Phytohabitans kaempferiae</name>
    <dbReference type="NCBI Taxonomy" id="1620943"/>
    <lineage>
        <taxon>Bacteria</taxon>
        <taxon>Bacillati</taxon>
        <taxon>Actinomycetota</taxon>
        <taxon>Actinomycetes</taxon>
        <taxon>Micromonosporales</taxon>
        <taxon>Micromonosporaceae</taxon>
    </lineage>
</organism>
<sequence>MSAPKASQTRPARRQRRWWLHGAVFGAAALLLVTVLAPLLTPYDPLQTGAGTPLTGPSADHWLGTDQSGRDVFSRVIAGSRISFVVGIAATAVALVAGAVLGGLAAWARRWVGELIMRVLDVLMAFPGILLAVVLAAAFGSGTTTSVVIFAIIYTPPFARFVRAAATRELSEEYVTFARIIGSRAHRVLGYHVGANLLVPVAVFATTVLAEVVVAEAALSFIGVGTQPPTPSWGNVISDGRAFIGSGQWWISVSGGAAVFLTVLVFNSLAAHLGRRLEGDS</sequence>
<dbReference type="SUPFAM" id="SSF161098">
    <property type="entry name" value="MetI-like"/>
    <property type="match status" value="1"/>
</dbReference>
<keyword evidence="6 7" id="KW-0472">Membrane</keyword>
<dbReference type="Gene3D" id="1.10.3720.10">
    <property type="entry name" value="MetI-like"/>
    <property type="match status" value="1"/>
</dbReference>
<comment type="similarity">
    <text evidence="7">Belongs to the binding-protein-dependent transport system permease family.</text>
</comment>
<comment type="subcellular location">
    <subcellularLocation>
        <location evidence="1 7">Cell membrane</location>
        <topology evidence="1 7">Multi-pass membrane protein</topology>
    </subcellularLocation>
</comment>
<dbReference type="RefSeq" id="WP_377253475.1">
    <property type="nucleotide sequence ID" value="NZ_JBHLUH010000042.1"/>
</dbReference>
<keyword evidence="4 7" id="KW-0812">Transmembrane</keyword>
<keyword evidence="10" id="KW-1185">Reference proteome</keyword>
<dbReference type="PANTHER" id="PTHR43386">
    <property type="entry name" value="OLIGOPEPTIDE TRANSPORT SYSTEM PERMEASE PROTEIN APPC"/>
    <property type="match status" value="1"/>
</dbReference>
<evidence type="ECO:0000256" key="5">
    <source>
        <dbReference type="ARBA" id="ARBA00022989"/>
    </source>
</evidence>
<feature type="transmembrane region" description="Helical" evidence="7">
    <location>
        <begin position="145"/>
        <end position="162"/>
    </location>
</feature>
<accession>A0ABV6M6M0</accession>